<evidence type="ECO:0000313" key="1">
    <source>
        <dbReference type="Proteomes" id="UP000887574"/>
    </source>
</evidence>
<organism evidence="1 2">
    <name type="scientific">Ditylenchus dipsaci</name>
    <dbReference type="NCBI Taxonomy" id="166011"/>
    <lineage>
        <taxon>Eukaryota</taxon>
        <taxon>Metazoa</taxon>
        <taxon>Ecdysozoa</taxon>
        <taxon>Nematoda</taxon>
        <taxon>Chromadorea</taxon>
        <taxon>Rhabditida</taxon>
        <taxon>Tylenchina</taxon>
        <taxon>Tylenchomorpha</taxon>
        <taxon>Sphaerularioidea</taxon>
        <taxon>Anguinidae</taxon>
        <taxon>Anguininae</taxon>
        <taxon>Ditylenchus</taxon>
    </lineage>
</organism>
<accession>A0A915EGP5</accession>
<proteinExistence type="predicted"/>
<evidence type="ECO:0000313" key="2">
    <source>
        <dbReference type="WBParaSite" id="jg586"/>
    </source>
</evidence>
<dbReference type="Proteomes" id="UP000887574">
    <property type="component" value="Unplaced"/>
</dbReference>
<dbReference type="AlphaFoldDB" id="A0A915EGP5"/>
<reference evidence="2" key="1">
    <citation type="submission" date="2022-11" db="UniProtKB">
        <authorList>
            <consortium name="WormBaseParasite"/>
        </authorList>
    </citation>
    <scope>IDENTIFICATION</scope>
</reference>
<name>A0A915EGP5_9BILA</name>
<dbReference type="WBParaSite" id="jg586">
    <property type="protein sequence ID" value="jg586"/>
    <property type="gene ID" value="jg586"/>
</dbReference>
<keyword evidence="1" id="KW-1185">Reference proteome</keyword>
<protein>
    <submittedName>
        <fullName evidence="2">Uncharacterized protein</fullName>
    </submittedName>
</protein>
<sequence>MSAFHSLTTQLNVHPHHWRDTFENVLTSMLEQDFQTDYSSTTLAQFIHLFLQLFESNKDLQKMILSNVNTVFNELQQNDNALSELESLLNTFSLSFLDFRLLTLKQLEMFFARRYELKEMEFILVSWMDEFTEKNLAMKFSTKLVHELLELIANEMADEWKMVMYTYKLVEPWFSASLKNMHSRIDDIKNTVHTWKLELIIWS</sequence>